<dbReference type="Proteomes" id="UP001172159">
    <property type="component" value="Unassembled WGS sequence"/>
</dbReference>
<gene>
    <name evidence="2" type="ORF">B0T21DRAFT_348104</name>
</gene>
<comment type="caution">
    <text evidence="2">The sequence shown here is derived from an EMBL/GenBank/DDBJ whole genome shotgun (WGS) entry which is preliminary data.</text>
</comment>
<reference evidence="2" key="1">
    <citation type="submission" date="2023-06" db="EMBL/GenBank/DDBJ databases">
        <title>Genome-scale phylogeny and comparative genomics of the fungal order Sordariales.</title>
        <authorList>
            <consortium name="Lawrence Berkeley National Laboratory"/>
            <person name="Hensen N."/>
            <person name="Bonometti L."/>
            <person name="Westerberg I."/>
            <person name="Brannstrom I.O."/>
            <person name="Guillou S."/>
            <person name="Cros-Aarteil S."/>
            <person name="Calhoun S."/>
            <person name="Haridas S."/>
            <person name="Kuo A."/>
            <person name="Mondo S."/>
            <person name="Pangilinan J."/>
            <person name="Riley R."/>
            <person name="Labutti K."/>
            <person name="Andreopoulos B."/>
            <person name="Lipzen A."/>
            <person name="Chen C."/>
            <person name="Yanf M."/>
            <person name="Daum C."/>
            <person name="Ng V."/>
            <person name="Clum A."/>
            <person name="Steindorff A."/>
            <person name="Ohm R."/>
            <person name="Martin F."/>
            <person name="Silar P."/>
            <person name="Natvig D."/>
            <person name="Lalanne C."/>
            <person name="Gautier V."/>
            <person name="Ament-Velasquez S.L."/>
            <person name="Kruys A."/>
            <person name="Hutchinson M.I."/>
            <person name="Powell A.J."/>
            <person name="Barry K."/>
            <person name="Miller A.N."/>
            <person name="Grigoriev I.V."/>
            <person name="Debuchy R."/>
            <person name="Gladieux P."/>
            <person name="Thoren M.H."/>
            <person name="Johannesson H."/>
        </authorList>
    </citation>
    <scope>NUCLEOTIDE SEQUENCE</scope>
    <source>
        <strain evidence="2">CBS 540.89</strain>
    </source>
</reference>
<protein>
    <submittedName>
        <fullName evidence="2">Uncharacterized protein</fullName>
    </submittedName>
</protein>
<keyword evidence="3" id="KW-1185">Reference proteome</keyword>
<dbReference type="EMBL" id="JAUKTV010000006">
    <property type="protein sequence ID" value="KAK0735978.1"/>
    <property type="molecule type" value="Genomic_DNA"/>
</dbReference>
<name>A0AA40EHG6_9PEZI</name>
<evidence type="ECO:0000313" key="2">
    <source>
        <dbReference type="EMBL" id="KAK0735978.1"/>
    </source>
</evidence>
<dbReference type="AlphaFoldDB" id="A0AA40EHG6"/>
<evidence type="ECO:0000256" key="1">
    <source>
        <dbReference type="SAM" id="MobiDB-lite"/>
    </source>
</evidence>
<accession>A0AA40EHG6</accession>
<sequence length="410" mass="45895">MLRLTAPTRDGTPASPKAPGGMEEACTFTRLAEQVLGWRELVMMWISNSSHGRVPLAGRKDNCGGEEPYWSLGRTAKDVRGIEPGVARYVRDVAVAGIPSNWPESLRTKIKNYLHTLNILISGGRQKGRITEVKGMVEKGRAPSLIVLWAIWLMGWGTIKMEVTLRGRHRDWNWMLDLDLIIINADGTAFKKLGDEDWHVIEKPATYKENSGKLRVTEKVLRGQPVYSIWDRGVYTVRQEFAPEWEFRAEPGDIERCPDTIVQNTAGQITWKEYGLSRDRFLLDAECSTTTVSSNKTMSLTKTYGRMPSSTISNRGTKVTPNPFKFNLSRSNALGFGRNRVRRAITTTIRTAIMTAGTVATIAAVGLVARVTPDDWTIRGIEYGTRAVRMAAEGIIRIGDEVQRHYPDAN</sequence>
<organism evidence="2 3">
    <name type="scientific">Apiosordaria backusii</name>
    <dbReference type="NCBI Taxonomy" id="314023"/>
    <lineage>
        <taxon>Eukaryota</taxon>
        <taxon>Fungi</taxon>
        <taxon>Dikarya</taxon>
        <taxon>Ascomycota</taxon>
        <taxon>Pezizomycotina</taxon>
        <taxon>Sordariomycetes</taxon>
        <taxon>Sordariomycetidae</taxon>
        <taxon>Sordariales</taxon>
        <taxon>Lasiosphaeriaceae</taxon>
        <taxon>Apiosordaria</taxon>
    </lineage>
</organism>
<feature type="region of interest" description="Disordered" evidence="1">
    <location>
        <begin position="1"/>
        <end position="22"/>
    </location>
</feature>
<proteinExistence type="predicted"/>
<evidence type="ECO:0000313" key="3">
    <source>
        <dbReference type="Proteomes" id="UP001172159"/>
    </source>
</evidence>